<dbReference type="SMART" id="SM00493">
    <property type="entry name" value="TOPRIM"/>
    <property type="match status" value="1"/>
</dbReference>
<dbReference type="GO" id="GO:0008270">
    <property type="term" value="F:zinc ion binding"/>
    <property type="evidence" value="ECO:0007669"/>
    <property type="project" value="UniProtKB-UniRule"/>
</dbReference>
<dbReference type="InterPro" id="IPR030846">
    <property type="entry name" value="DnaG_bac"/>
</dbReference>
<keyword evidence="5 12" id="KW-0235">DNA replication</keyword>
<gene>
    <name evidence="12 16" type="primary">dnaG</name>
    <name evidence="16" type="ORF">CJ229_001515</name>
</gene>
<dbReference type="InterPro" id="IPR006295">
    <property type="entry name" value="DNA_primase_DnaG"/>
</dbReference>
<dbReference type="Gene3D" id="3.90.580.10">
    <property type="entry name" value="Zinc finger, CHC2-type domain"/>
    <property type="match status" value="1"/>
</dbReference>
<dbReference type="InterPro" id="IPR002694">
    <property type="entry name" value="Znf_CHC2"/>
</dbReference>
<dbReference type="SUPFAM" id="SSF57783">
    <property type="entry name" value="Zinc beta-ribbon"/>
    <property type="match status" value="1"/>
</dbReference>
<dbReference type="EMBL" id="CP136964">
    <property type="protein sequence ID" value="WOS96450.1"/>
    <property type="molecule type" value="Genomic_DNA"/>
</dbReference>
<name>A0AAF0YJE6_9STAP</name>
<comment type="catalytic activity">
    <reaction evidence="12">
        <text>ssDNA + n NTP = ssDNA/pppN(pN)n-1 hybrid + (n-1) diphosphate.</text>
        <dbReference type="EC" id="2.7.7.101"/>
    </reaction>
</comment>
<comment type="subunit">
    <text evidence="12">Monomer. Interacts with DnaB.</text>
</comment>
<dbReference type="InterPro" id="IPR034151">
    <property type="entry name" value="TOPRIM_DnaG_bac"/>
</dbReference>
<dbReference type="InterPro" id="IPR050219">
    <property type="entry name" value="DnaG_primase"/>
</dbReference>
<accession>A0AAF0YJE6</accession>
<evidence type="ECO:0000256" key="12">
    <source>
        <dbReference type="HAMAP-Rule" id="MF_00974"/>
    </source>
</evidence>
<feature type="domain" description="Toprim" evidence="15">
    <location>
        <begin position="253"/>
        <end position="334"/>
    </location>
</feature>
<dbReference type="FunFam" id="3.90.980.10:FF:000001">
    <property type="entry name" value="DNA primase"/>
    <property type="match status" value="1"/>
</dbReference>
<evidence type="ECO:0000256" key="8">
    <source>
        <dbReference type="ARBA" id="ARBA00022833"/>
    </source>
</evidence>
<dbReference type="Pfam" id="PF13155">
    <property type="entry name" value="Toprim_2"/>
    <property type="match status" value="1"/>
</dbReference>
<dbReference type="Pfam" id="PF08275">
    <property type="entry name" value="DNAG_N"/>
    <property type="match status" value="1"/>
</dbReference>
<keyword evidence="7 12" id="KW-0863">Zinc-finger</keyword>
<dbReference type="SUPFAM" id="SSF56731">
    <property type="entry name" value="DNA primase core"/>
    <property type="match status" value="1"/>
</dbReference>
<evidence type="ECO:0000256" key="9">
    <source>
        <dbReference type="ARBA" id="ARBA00022842"/>
    </source>
</evidence>
<sequence>MAEKSVVDQVKESTDIVNLISEYVDLEKRGNNYVGLCPFHNEKTPSFNVYKDTGSYYCFGCRANGSVIDFYMEMENLPFNEALQSLGERSGIKVKHKQTNVNSKELQLIKMHEIMVDNYHNILVSTAEGKEALNYLLKRGFTLEQIKKEKIGFAPNIKDSAIQLLENLKFSKEMMYQAGLVARNEETFEYFDRFRNRIMIPIKNHKGKYVAFTARALGDDTPKYLNSPETDIFHKSSIIFNLSDAYKVIQDEKEVILMEGHMDVLKVKNTSIKNVVATMGTSVSLKQIEILKRVSKNITLMFDGDEAGKNATQSVGEKILEQKGNPYVIPLQTGMDPDEFIEKHGEESFEKYIYENRDHFIVYDAKEKLKSSKRNDLKFSEYLNHSIQLLKYIDNEVERSRLVKQISELYEVDAELIHRQLPKKQRRRGNKITFSSPSVTRVTSREFKEKHIMHTLINSKERMRYFTSNFDLNLFQTNGYHDIINKLVEYFSEFDTFDKQMFISYIDPELITCLEHIIATDLPVLEEQELNDYIQAICGISSSSGEKNNLIKEIEQAELIGDDERALELFNQLIELQKFPKSK</sequence>
<keyword evidence="9" id="KW-0460">Magnesium</keyword>
<dbReference type="Gene3D" id="1.10.860.10">
    <property type="entry name" value="DNAb Helicase, Chain A"/>
    <property type="match status" value="1"/>
</dbReference>
<evidence type="ECO:0000256" key="7">
    <source>
        <dbReference type="ARBA" id="ARBA00022771"/>
    </source>
</evidence>
<dbReference type="InterPro" id="IPR016136">
    <property type="entry name" value="DNA_helicase_N/primase_C"/>
</dbReference>
<keyword evidence="8 12" id="KW-0862">Zinc</keyword>
<evidence type="ECO:0000256" key="14">
    <source>
        <dbReference type="PIRSR" id="PIRSR002811-1"/>
    </source>
</evidence>
<dbReference type="CDD" id="cd03364">
    <property type="entry name" value="TOPRIM_DnaG_primases"/>
    <property type="match status" value="1"/>
</dbReference>
<feature type="zinc finger region" description="CHC2-type" evidence="12 14">
    <location>
        <begin position="37"/>
        <end position="61"/>
    </location>
</feature>
<dbReference type="PROSITE" id="PS50880">
    <property type="entry name" value="TOPRIM"/>
    <property type="match status" value="1"/>
</dbReference>
<dbReference type="GO" id="GO:0003899">
    <property type="term" value="F:DNA-directed RNA polymerase activity"/>
    <property type="evidence" value="ECO:0007669"/>
    <property type="project" value="UniProtKB-UniRule"/>
</dbReference>
<keyword evidence="10 12" id="KW-0238">DNA-binding</keyword>
<dbReference type="RefSeq" id="WP_102167344.1">
    <property type="nucleotide sequence ID" value="NZ_CP136964.1"/>
</dbReference>
<comment type="domain">
    <text evidence="12">Contains an N-terminal zinc-binding domain, a central core domain that contains the primase activity, and a C-terminal DnaB-binding domain.</text>
</comment>
<dbReference type="InterPro" id="IPR013264">
    <property type="entry name" value="DNAG_N"/>
</dbReference>
<dbReference type="PIRSF" id="PIRSF002811">
    <property type="entry name" value="DnaG"/>
    <property type="match status" value="1"/>
</dbReference>
<dbReference type="SMART" id="SM00400">
    <property type="entry name" value="ZnF_CHCC"/>
    <property type="match status" value="1"/>
</dbReference>
<dbReference type="GO" id="GO:1990077">
    <property type="term" value="C:primosome complex"/>
    <property type="evidence" value="ECO:0007669"/>
    <property type="project" value="UniProtKB-KW"/>
</dbReference>
<dbReference type="HAMAP" id="MF_00974">
    <property type="entry name" value="DNA_primase_DnaG"/>
    <property type="match status" value="1"/>
</dbReference>
<evidence type="ECO:0000256" key="1">
    <source>
        <dbReference type="ARBA" id="ARBA00022478"/>
    </source>
</evidence>
<dbReference type="NCBIfam" id="TIGR01391">
    <property type="entry name" value="dnaG"/>
    <property type="match status" value="1"/>
</dbReference>
<comment type="similarity">
    <text evidence="12 13">Belongs to the DnaG primase family.</text>
</comment>
<dbReference type="PANTHER" id="PTHR30313">
    <property type="entry name" value="DNA PRIMASE"/>
    <property type="match status" value="1"/>
</dbReference>
<dbReference type="AlphaFoldDB" id="A0AAF0YJE6"/>
<dbReference type="GO" id="GO:0003677">
    <property type="term" value="F:DNA binding"/>
    <property type="evidence" value="ECO:0007669"/>
    <property type="project" value="UniProtKB-KW"/>
</dbReference>
<evidence type="ECO:0000256" key="6">
    <source>
        <dbReference type="ARBA" id="ARBA00022723"/>
    </source>
</evidence>
<dbReference type="Pfam" id="PF01807">
    <property type="entry name" value="Zn_ribbon_DnaG"/>
    <property type="match status" value="1"/>
</dbReference>
<keyword evidence="3 12" id="KW-0808">Transferase</keyword>
<keyword evidence="2 12" id="KW-0639">Primosome</keyword>
<evidence type="ECO:0000313" key="16">
    <source>
        <dbReference type="EMBL" id="WOS96450.1"/>
    </source>
</evidence>
<dbReference type="PANTHER" id="PTHR30313:SF2">
    <property type="entry name" value="DNA PRIMASE"/>
    <property type="match status" value="1"/>
</dbReference>
<dbReference type="GO" id="GO:0005737">
    <property type="term" value="C:cytoplasm"/>
    <property type="evidence" value="ECO:0007669"/>
    <property type="project" value="TreeGrafter"/>
</dbReference>
<evidence type="ECO:0000256" key="13">
    <source>
        <dbReference type="PIRNR" id="PIRNR002811"/>
    </source>
</evidence>
<keyword evidence="17" id="KW-1185">Reference proteome</keyword>
<dbReference type="InterPro" id="IPR006171">
    <property type="entry name" value="TOPRIM_dom"/>
</dbReference>
<reference evidence="17" key="1">
    <citation type="submission" date="2017-09" db="EMBL/GenBank/DDBJ databases">
        <title>Bacterial strain isolated from the female urinary microbiota.</title>
        <authorList>
            <person name="Thomas-White K."/>
            <person name="Kumar N."/>
            <person name="Forster S."/>
            <person name="Putonti C."/>
            <person name="Lawley T."/>
            <person name="Wolfe A.J."/>
        </authorList>
    </citation>
    <scope>NUCLEOTIDE SEQUENCE [LARGE SCALE GENOMIC DNA]</scope>
    <source>
        <strain evidence="17">UMB0959</strain>
    </source>
</reference>
<dbReference type="InterPro" id="IPR036977">
    <property type="entry name" value="DNA_primase_Znf_CHC2"/>
</dbReference>
<protein>
    <recommendedName>
        <fullName evidence="12 13">DNA primase</fullName>
        <ecNumber evidence="12">2.7.7.101</ecNumber>
    </recommendedName>
</protein>
<dbReference type="FunFam" id="3.90.580.10:FF:000001">
    <property type="entry name" value="DNA primase"/>
    <property type="match status" value="1"/>
</dbReference>
<dbReference type="Gene3D" id="3.40.1360.10">
    <property type="match status" value="1"/>
</dbReference>
<evidence type="ECO:0000256" key="5">
    <source>
        <dbReference type="ARBA" id="ARBA00022705"/>
    </source>
</evidence>
<dbReference type="KEGG" id="nmy:CJ229_001515"/>
<proteinExistence type="inferred from homology"/>
<evidence type="ECO:0000256" key="3">
    <source>
        <dbReference type="ARBA" id="ARBA00022679"/>
    </source>
</evidence>
<dbReference type="Proteomes" id="UP000243626">
    <property type="component" value="Chromosome"/>
</dbReference>
<evidence type="ECO:0000259" key="15">
    <source>
        <dbReference type="PROSITE" id="PS50880"/>
    </source>
</evidence>
<keyword evidence="1 12" id="KW-0240">DNA-directed RNA polymerase</keyword>
<dbReference type="GO" id="GO:0000428">
    <property type="term" value="C:DNA-directed RNA polymerase complex"/>
    <property type="evidence" value="ECO:0007669"/>
    <property type="project" value="UniProtKB-KW"/>
</dbReference>
<comment type="cofactor">
    <cofactor evidence="12 13 14">
        <name>Zn(2+)</name>
        <dbReference type="ChEBI" id="CHEBI:29105"/>
    </cofactor>
    <text evidence="12 13 14">Binds 1 zinc ion per monomer.</text>
</comment>
<keyword evidence="6 12" id="KW-0479">Metal-binding</keyword>
<comment type="function">
    <text evidence="12 13">RNA polymerase that catalyzes the synthesis of short RNA molecules used as primers for DNA polymerase during DNA replication.</text>
</comment>
<evidence type="ECO:0000256" key="10">
    <source>
        <dbReference type="ARBA" id="ARBA00023125"/>
    </source>
</evidence>
<keyword evidence="4 12" id="KW-0548">Nucleotidyltransferase</keyword>
<keyword evidence="11 12" id="KW-0804">Transcription</keyword>
<evidence type="ECO:0000256" key="11">
    <source>
        <dbReference type="ARBA" id="ARBA00023163"/>
    </source>
</evidence>
<evidence type="ECO:0000256" key="2">
    <source>
        <dbReference type="ARBA" id="ARBA00022515"/>
    </source>
</evidence>
<dbReference type="EC" id="2.7.7.101" evidence="12"/>
<dbReference type="InterPro" id="IPR037068">
    <property type="entry name" value="DNA_primase_core_N_sf"/>
</dbReference>
<dbReference type="GO" id="GO:0006269">
    <property type="term" value="P:DNA replication, synthesis of primer"/>
    <property type="evidence" value="ECO:0007669"/>
    <property type="project" value="UniProtKB-UniRule"/>
</dbReference>
<evidence type="ECO:0000313" key="17">
    <source>
        <dbReference type="Proteomes" id="UP000243626"/>
    </source>
</evidence>
<evidence type="ECO:0000256" key="4">
    <source>
        <dbReference type="ARBA" id="ARBA00022695"/>
    </source>
</evidence>
<dbReference type="Gene3D" id="3.90.980.10">
    <property type="entry name" value="DNA primase, catalytic core, N-terminal domain"/>
    <property type="match status" value="1"/>
</dbReference>
<organism evidence="16 17">
    <name type="scientific">Nosocomiicoccus massiliensis</name>
    <dbReference type="NCBI Taxonomy" id="1232430"/>
    <lineage>
        <taxon>Bacteria</taxon>
        <taxon>Bacillati</taxon>
        <taxon>Bacillota</taxon>
        <taxon>Bacilli</taxon>
        <taxon>Bacillales</taxon>
        <taxon>Staphylococcaceae</taxon>
        <taxon>Nosocomiicoccus</taxon>
    </lineage>
</organism>